<protein>
    <submittedName>
        <fullName evidence="2">Formylglycine-generating enzyme family protein</fullName>
    </submittedName>
</protein>
<evidence type="ECO:0000313" key="2">
    <source>
        <dbReference type="EMBL" id="MBU3857056.1"/>
    </source>
</evidence>
<organism evidence="2 3">
    <name type="scientific">Candidatus Phocaeicola excrementipullorum</name>
    <dbReference type="NCBI Taxonomy" id="2838731"/>
    <lineage>
        <taxon>Bacteria</taxon>
        <taxon>Pseudomonadati</taxon>
        <taxon>Bacteroidota</taxon>
        <taxon>Bacteroidia</taxon>
        <taxon>Bacteroidales</taxon>
        <taxon>Bacteroidaceae</taxon>
        <taxon>Phocaeicola</taxon>
    </lineage>
</organism>
<evidence type="ECO:0000259" key="1">
    <source>
        <dbReference type="Pfam" id="PF03781"/>
    </source>
</evidence>
<feature type="domain" description="Sulfatase-modifying factor enzyme-like" evidence="1">
    <location>
        <begin position="406"/>
        <end position="543"/>
    </location>
</feature>
<reference evidence="2" key="1">
    <citation type="journal article" date="2021" name="PeerJ">
        <title>Extensive microbial diversity within the chicken gut microbiome revealed by metagenomics and culture.</title>
        <authorList>
            <person name="Gilroy R."/>
            <person name="Ravi A."/>
            <person name="Getino M."/>
            <person name="Pursley I."/>
            <person name="Horton D.L."/>
            <person name="Alikhan N.F."/>
            <person name="Baker D."/>
            <person name="Gharbi K."/>
            <person name="Hall N."/>
            <person name="Watson M."/>
            <person name="Adriaenssens E.M."/>
            <person name="Foster-Nyarko E."/>
            <person name="Jarju S."/>
            <person name="Secka A."/>
            <person name="Antonio M."/>
            <person name="Oren A."/>
            <person name="Chaudhuri R.R."/>
            <person name="La Ragione R."/>
            <person name="Hildebrand F."/>
            <person name="Pallen M.J."/>
        </authorList>
    </citation>
    <scope>NUCLEOTIDE SEQUENCE</scope>
    <source>
        <strain evidence="2">8470</strain>
    </source>
</reference>
<sequence length="548" mass="60463">MKSKILSCLISLLVLASCSDSNEELGDSLYSDTQAPTSGDWTATFIDGLYDNWSIGDSILLLQNGQAVFAEALQSGNISNFSSGMESPFVDGNPLYGIYPAGNMVSFDNESVTVSVPSVQTAKDVGFDEEAAVSVACSVSESLCFQSVCGGIKLNFQMSGVTKVELESVDGYALSGKAKLKWDEQGVPVVAEMSDSCYILTFNAPDEFGFLPGKDYFISTLPCNLYEGYRLSIYKDGLAADYFGVHQTVERASYITPIDLVESELAFDDPDAPLVEEERPELDATTTALLRQYQQNPTEENKEALMEQMGIRYDKVVARKKSKLRELEREALTPDLVDEMQEIVDEMVENRDIRLEQQFLRLIDPRNDDNPDDAWMVLRGVPEQDAYIGYAPVTNAEYAVFNPDFSYDAGKDNYPAVNIPIAQAAAYCDWLTAQDTSHTYRLPTDEEWILAAGHMPKDVSMNSGYVEYGLTAVDAYSQTTGACGGIDFWGNCWEWTSSVDANGLYIIKGGSWDSDRDDCRSEKSDVVRDGSQGYANVGFRIVRTAPNI</sequence>
<dbReference type="PROSITE" id="PS51257">
    <property type="entry name" value="PROKAR_LIPOPROTEIN"/>
    <property type="match status" value="1"/>
</dbReference>
<dbReference type="PANTHER" id="PTHR23150:SF19">
    <property type="entry name" value="FORMYLGLYCINE-GENERATING ENZYME"/>
    <property type="match status" value="1"/>
</dbReference>
<dbReference type="Proteomes" id="UP000784286">
    <property type="component" value="Unassembled WGS sequence"/>
</dbReference>
<dbReference type="InterPro" id="IPR042095">
    <property type="entry name" value="SUMF_sf"/>
</dbReference>
<dbReference type="AlphaFoldDB" id="A0A948X4B0"/>
<dbReference type="EMBL" id="JAHLFJ010000098">
    <property type="protein sequence ID" value="MBU3857056.1"/>
    <property type="molecule type" value="Genomic_DNA"/>
</dbReference>
<dbReference type="GO" id="GO:0120147">
    <property type="term" value="F:formylglycine-generating oxidase activity"/>
    <property type="evidence" value="ECO:0007669"/>
    <property type="project" value="TreeGrafter"/>
</dbReference>
<dbReference type="Pfam" id="PF03781">
    <property type="entry name" value="FGE-sulfatase"/>
    <property type="match status" value="1"/>
</dbReference>
<dbReference type="InterPro" id="IPR016187">
    <property type="entry name" value="CTDL_fold"/>
</dbReference>
<dbReference type="Gene3D" id="3.90.1580.10">
    <property type="entry name" value="paralog of FGE (formylglycine-generating enzyme)"/>
    <property type="match status" value="1"/>
</dbReference>
<proteinExistence type="predicted"/>
<dbReference type="InterPro" id="IPR005532">
    <property type="entry name" value="SUMF_dom"/>
</dbReference>
<comment type="caution">
    <text evidence="2">The sequence shown here is derived from an EMBL/GenBank/DDBJ whole genome shotgun (WGS) entry which is preliminary data.</text>
</comment>
<evidence type="ECO:0000313" key="3">
    <source>
        <dbReference type="Proteomes" id="UP000784286"/>
    </source>
</evidence>
<reference evidence="2" key="2">
    <citation type="submission" date="2021-04" db="EMBL/GenBank/DDBJ databases">
        <authorList>
            <person name="Gilroy R."/>
        </authorList>
    </citation>
    <scope>NUCLEOTIDE SEQUENCE</scope>
    <source>
        <strain evidence="2">8470</strain>
    </source>
</reference>
<dbReference type="SUPFAM" id="SSF56436">
    <property type="entry name" value="C-type lectin-like"/>
    <property type="match status" value="1"/>
</dbReference>
<dbReference type="InterPro" id="IPR051043">
    <property type="entry name" value="Sulfatase_Mod_Factor_Kinase"/>
</dbReference>
<gene>
    <name evidence="2" type="ORF">H9928_11045</name>
</gene>
<accession>A0A948X4B0</accession>
<dbReference type="PANTHER" id="PTHR23150">
    <property type="entry name" value="SULFATASE MODIFYING FACTOR 1, 2"/>
    <property type="match status" value="1"/>
</dbReference>
<name>A0A948X4B0_9BACT</name>